<evidence type="ECO:0000256" key="4">
    <source>
        <dbReference type="ARBA" id="ARBA00022989"/>
    </source>
</evidence>
<keyword evidence="4 6" id="KW-1133">Transmembrane helix</keyword>
<feature type="transmembrane region" description="Helical" evidence="6">
    <location>
        <begin position="328"/>
        <end position="349"/>
    </location>
</feature>
<evidence type="ECO:0000313" key="8">
    <source>
        <dbReference type="EMBL" id="PSR29382.1"/>
    </source>
</evidence>
<name>A0A2T2X4G6_9FIRM</name>
<dbReference type="AlphaFoldDB" id="A0A2T2X4G6"/>
<dbReference type="Pfam" id="PF07690">
    <property type="entry name" value="MFS_1"/>
    <property type="match status" value="1"/>
</dbReference>
<feature type="transmembrane region" description="Helical" evidence="6">
    <location>
        <begin position="355"/>
        <end position="381"/>
    </location>
</feature>
<feature type="transmembrane region" description="Helical" evidence="6">
    <location>
        <begin position="393"/>
        <end position="412"/>
    </location>
</feature>
<reference evidence="8 9" key="1">
    <citation type="journal article" date="2014" name="BMC Genomics">
        <title>Comparison of environmental and isolate Sulfobacillus genomes reveals diverse carbon, sulfur, nitrogen, and hydrogen metabolisms.</title>
        <authorList>
            <person name="Justice N.B."/>
            <person name="Norman A."/>
            <person name="Brown C.T."/>
            <person name="Singh A."/>
            <person name="Thomas B.C."/>
            <person name="Banfield J.F."/>
        </authorList>
    </citation>
    <scope>NUCLEOTIDE SEQUENCE [LARGE SCALE GENOMIC DNA]</scope>
    <source>
        <strain evidence="8">AMDSBA1</strain>
    </source>
</reference>
<sequence length="446" mass="47962">MFVARFFEIRVPKLGMGILTRVYGANRGRNEGKDRKFQVHPGGWMVVDDGGRRKIWVLIVAFVDQLAITMSQQGLSILSEAFKQYAHLGIAQMGILFSTVALGAVVGMIPAGFALARYGLKTVAWVSGIAIVGIMGSLAWFLPRAFTPLIVLLGFVGFFLPALSLTGTTAITRIYGGSKDEGTAIGLRQAATPLGGIVAASVFPLLIKHWNLKTVLGLIAINVGLWRLLFAWVLPSRPQNNSDRIPPNVREFDCRPIRRRLLALKFPLLVSFLLSPGQYVLLTYAILDLHGRWRVALTVAGPVIALALLSGFVVRIVAGVLSDKGVPLLRLFQAVALTGIVSLVLWAVLPASLPFWGGLAVIGGLGAGLDGWNGLLTAWVAQMSTTTERGMTLGLIGMAGFIGIVLFLPVFGEIVRTFASYRPAWALLALVYLGGVAVIGRGLERK</sequence>
<dbReference type="InterPro" id="IPR052952">
    <property type="entry name" value="MFS-Transporter"/>
</dbReference>
<evidence type="ECO:0000256" key="1">
    <source>
        <dbReference type="ARBA" id="ARBA00004651"/>
    </source>
</evidence>
<keyword evidence="3 6" id="KW-0812">Transmembrane</keyword>
<feature type="transmembrane region" description="Helical" evidence="6">
    <location>
        <begin position="213"/>
        <end position="234"/>
    </location>
</feature>
<keyword evidence="2" id="KW-0813">Transport</keyword>
<gene>
    <name evidence="8" type="ORF">C7B43_08555</name>
</gene>
<dbReference type="EMBL" id="PXYT01000016">
    <property type="protein sequence ID" value="PSR29382.1"/>
    <property type="molecule type" value="Genomic_DNA"/>
</dbReference>
<feature type="domain" description="Major facilitator superfamily (MFS) profile" evidence="7">
    <location>
        <begin position="57"/>
        <end position="446"/>
    </location>
</feature>
<feature type="transmembrane region" description="Helical" evidence="6">
    <location>
        <begin position="123"/>
        <end position="143"/>
    </location>
</feature>
<dbReference type="SUPFAM" id="SSF103473">
    <property type="entry name" value="MFS general substrate transporter"/>
    <property type="match status" value="1"/>
</dbReference>
<feature type="transmembrane region" description="Helical" evidence="6">
    <location>
        <begin position="266"/>
        <end position="287"/>
    </location>
</feature>
<dbReference type="GO" id="GO:0005886">
    <property type="term" value="C:plasma membrane"/>
    <property type="evidence" value="ECO:0007669"/>
    <property type="project" value="UniProtKB-SubCell"/>
</dbReference>
<evidence type="ECO:0000256" key="3">
    <source>
        <dbReference type="ARBA" id="ARBA00022692"/>
    </source>
</evidence>
<evidence type="ECO:0000259" key="7">
    <source>
        <dbReference type="PROSITE" id="PS50850"/>
    </source>
</evidence>
<evidence type="ECO:0000256" key="2">
    <source>
        <dbReference type="ARBA" id="ARBA00022448"/>
    </source>
</evidence>
<dbReference type="PANTHER" id="PTHR23527">
    <property type="entry name" value="BLL3282 PROTEIN"/>
    <property type="match status" value="1"/>
</dbReference>
<comment type="caution">
    <text evidence="8">The sequence shown here is derived from an EMBL/GenBank/DDBJ whole genome shotgun (WGS) entry which is preliminary data.</text>
</comment>
<feature type="transmembrane region" description="Helical" evidence="6">
    <location>
        <begin position="149"/>
        <end position="175"/>
    </location>
</feature>
<feature type="transmembrane region" description="Helical" evidence="6">
    <location>
        <begin position="55"/>
        <end position="75"/>
    </location>
</feature>
<dbReference type="Gene3D" id="1.20.1250.20">
    <property type="entry name" value="MFS general substrate transporter like domains"/>
    <property type="match status" value="2"/>
</dbReference>
<evidence type="ECO:0000256" key="5">
    <source>
        <dbReference type="ARBA" id="ARBA00023136"/>
    </source>
</evidence>
<dbReference type="PANTHER" id="PTHR23527:SF1">
    <property type="entry name" value="BLL3282 PROTEIN"/>
    <property type="match status" value="1"/>
</dbReference>
<dbReference type="Proteomes" id="UP000242699">
    <property type="component" value="Unassembled WGS sequence"/>
</dbReference>
<dbReference type="PROSITE" id="PS50850">
    <property type="entry name" value="MFS"/>
    <property type="match status" value="1"/>
</dbReference>
<feature type="transmembrane region" description="Helical" evidence="6">
    <location>
        <begin position="187"/>
        <end position="207"/>
    </location>
</feature>
<feature type="transmembrane region" description="Helical" evidence="6">
    <location>
        <begin position="95"/>
        <end position="116"/>
    </location>
</feature>
<dbReference type="InterPro" id="IPR020846">
    <property type="entry name" value="MFS_dom"/>
</dbReference>
<dbReference type="GO" id="GO:0022857">
    <property type="term" value="F:transmembrane transporter activity"/>
    <property type="evidence" value="ECO:0007669"/>
    <property type="project" value="InterPro"/>
</dbReference>
<dbReference type="InterPro" id="IPR036259">
    <property type="entry name" value="MFS_trans_sf"/>
</dbReference>
<keyword evidence="5 6" id="KW-0472">Membrane</keyword>
<organism evidence="8 9">
    <name type="scientific">Sulfobacillus benefaciens</name>
    <dbReference type="NCBI Taxonomy" id="453960"/>
    <lineage>
        <taxon>Bacteria</taxon>
        <taxon>Bacillati</taxon>
        <taxon>Bacillota</taxon>
        <taxon>Clostridia</taxon>
        <taxon>Eubacteriales</taxon>
        <taxon>Clostridiales Family XVII. Incertae Sedis</taxon>
        <taxon>Sulfobacillus</taxon>
    </lineage>
</organism>
<protein>
    <recommendedName>
        <fullName evidence="7">Major facilitator superfamily (MFS) profile domain-containing protein</fullName>
    </recommendedName>
</protein>
<feature type="transmembrane region" description="Helical" evidence="6">
    <location>
        <begin position="424"/>
        <end position="443"/>
    </location>
</feature>
<feature type="transmembrane region" description="Helical" evidence="6">
    <location>
        <begin position="299"/>
        <end position="321"/>
    </location>
</feature>
<evidence type="ECO:0000313" key="9">
    <source>
        <dbReference type="Proteomes" id="UP000242699"/>
    </source>
</evidence>
<comment type="subcellular location">
    <subcellularLocation>
        <location evidence="1">Cell membrane</location>
        <topology evidence="1">Multi-pass membrane protein</topology>
    </subcellularLocation>
</comment>
<evidence type="ECO:0000256" key="6">
    <source>
        <dbReference type="SAM" id="Phobius"/>
    </source>
</evidence>
<dbReference type="InterPro" id="IPR011701">
    <property type="entry name" value="MFS"/>
</dbReference>
<proteinExistence type="predicted"/>
<accession>A0A2T2X4G6</accession>